<dbReference type="RefSeq" id="WP_057836487.1">
    <property type="nucleotide sequence ID" value="NZ_LLXZ01000104.1"/>
</dbReference>
<proteinExistence type="predicted"/>
<organism evidence="2 3">
    <name type="scientific">Bradyrhizobium jicamae</name>
    <dbReference type="NCBI Taxonomy" id="280332"/>
    <lineage>
        <taxon>Bacteria</taxon>
        <taxon>Pseudomonadati</taxon>
        <taxon>Pseudomonadota</taxon>
        <taxon>Alphaproteobacteria</taxon>
        <taxon>Hyphomicrobiales</taxon>
        <taxon>Nitrobacteraceae</taxon>
        <taxon>Bradyrhizobium</taxon>
    </lineage>
</organism>
<keyword evidence="3" id="KW-1185">Reference proteome</keyword>
<feature type="transmembrane region" description="Helical" evidence="1">
    <location>
        <begin position="206"/>
        <end position="227"/>
    </location>
</feature>
<feature type="transmembrane region" description="Helical" evidence="1">
    <location>
        <begin position="45"/>
        <end position="63"/>
    </location>
</feature>
<evidence type="ECO:0000313" key="2">
    <source>
        <dbReference type="EMBL" id="KRR07139.1"/>
    </source>
</evidence>
<dbReference type="InterPro" id="IPR025333">
    <property type="entry name" value="DUF4239"/>
</dbReference>
<dbReference type="Pfam" id="PF14023">
    <property type="entry name" value="Bestrophin-like"/>
    <property type="match status" value="1"/>
</dbReference>
<dbReference type="OrthoDB" id="4760162at2"/>
<comment type="caution">
    <text evidence="2">The sequence shown here is derived from an EMBL/GenBank/DDBJ whole genome shotgun (WGS) entry which is preliminary data.</text>
</comment>
<keyword evidence="1" id="KW-0472">Membrane</keyword>
<name>A0A0R3LP60_9BRAD</name>
<keyword evidence="1" id="KW-0812">Transmembrane</keyword>
<dbReference type="AlphaFoldDB" id="A0A0R3LP60"/>
<dbReference type="EMBL" id="LLXZ01000104">
    <property type="protein sequence ID" value="KRR07139.1"/>
    <property type="molecule type" value="Genomic_DNA"/>
</dbReference>
<evidence type="ECO:0008006" key="4">
    <source>
        <dbReference type="Google" id="ProtNLM"/>
    </source>
</evidence>
<sequence>MSSTAAFLASFAAILIGAALGTGLRRALPTELLEGGAKEAIRLSAGFLSTLAALVIGLMIASAKNTYDNQNSNIRQLGTNAVLVDEMLTKYGPQAKAARTLLREIIPSATARIWRENAAGKGGDPDFVVSETAERFYRAVEGLNPANAEQTSLKSRIIQITTDMGRTRLLVFTQADDAIPLPFFIVLVFWLAVIFASFSLFAEPGLIVVISTLVFALSVSSALFLIVDLSHPFQGLMQVSNHHLQMVLPKIE</sequence>
<reference evidence="2 3" key="1">
    <citation type="submission" date="2014-03" db="EMBL/GenBank/DDBJ databases">
        <title>Bradyrhizobium valentinum sp. nov., isolated from effective nodules of Lupinus mariae-josephae, a lupine endemic of basic-lime soils in Eastern Spain.</title>
        <authorList>
            <person name="Duran D."/>
            <person name="Rey L."/>
            <person name="Navarro A."/>
            <person name="Busquets A."/>
            <person name="Imperial J."/>
            <person name="Ruiz-Argueso T."/>
        </authorList>
    </citation>
    <scope>NUCLEOTIDE SEQUENCE [LARGE SCALE GENOMIC DNA]</scope>
    <source>
        <strain evidence="2 3">PAC68</strain>
    </source>
</reference>
<accession>A0A0R3LP60</accession>
<protein>
    <recommendedName>
        <fullName evidence="4">DUF4239 domain-containing protein</fullName>
    </recommendedName>
</protein>
<evidence type="ECO:0000313" key="3">
    <source>
        <dbReference type="Proteomes" id="UP000050863"/>
    </source>
</evidence>
<dbReference type="Proteomes" id="UP000050863">
    <property type="component" value="Unassembled WGS sequence"/>
</dbReference>
<feature type="transmembrane region" description="Helical" evidence="1">
    <location>
        <begin position="178"/>
        <end position="200"/>
    </location>
</feature>
<dbReference type="STRING" id="280332.CQ12_30685"/>
<keyword evidence="1" id="KW-1133">Transmembrane helix</keyword>
<gene>
    <name evidence="2" type="ORF">CQ12_30685</name>
</gene>
<evidence type="ECO:0000256" key="1">
    <source>
        <dbReference type="SAM" id="Phobius"/>
    </source>
</evidence>